<dbReference type="CDD" id="cd02870">
    <property type="entry name" value="PseudoU_synth_RsuA_like"/>
    <property type="match status" value="1"/>
</dbReference>
<evidence type="ECO:0000313" key="9">
    <source>
        <dbReference type="Proteomes" id="UP000006620"/>
    </source>
</evidence>
<protein>
    <recommendedName>
        <fullName evidence="5">Pseudouridine synthase</fullName>
        <ecNumber evidence="5">5.4.99.-</ecNumber>
    </recommendedName>
</protein>
<dbReference type="InterPro" id="IPR006145">
    <property type="entry name" value="PsdUridine_synth_RsuA/RluA"/>
</dbReference>
<evidence type="ECO:0000256" key="5">
    <source>
        <dbReference type="RuleBase" id="RU003887"/>
    </source>
</evidence>
<name>F8F8F2_PAEMK</name>
<accession>F8F8F2</accession>
<dbReference type="GO" id="GO:0003723">
    <property type="term" value="F:RNA binding"/>
    <property type="evidence" value="ECO:0007669"/>
    <property type="project" value="UniProtKB-KW"/>
</dbReference>
<gene>
    <name evidence="8" type="primary">rluB</name>
    <name evidence="8" type="ordered locus">KNP414_02738</name>
</gene>
<dbReference type="EC" id="5.4.99.-" evidence="5"/>
<dbReference type="Pfam" id="PF00849">
    <property type="entry name" value="PseudoU_synth_2"/>
    <property type="match status" value="1"/>
</dbReference>
<organism evidence="8 9">
    <name type="scientific">Paenibacillus mucilaginosus (strain KNP414)</name>
    <dbReference type="NCBI Taxonomy" id="1036673"/>
    <lineage>
        <taxon>Bacteria</taxon>
        <taxon>Bacillati</taxon>
        <taxon>Bacillota</taxon>
        <taxon>Bacilli</taxon>
        <taxon>Bacillales</taxon>
        <taxon>Paenibacillaceae</taxon>
        <taxon>Paenibacillus</taxon>
    </lineage>
</organism>
<evidence type="ECO:0000313" key="8">
    <source>
        <dbReference type="EMBL" id="AEI41299.1"/>
    </source>
</evidence>
<dbReference type="NCBIfam" id="TIGR00093">
    <property type="entry name" value="pseudouridine synthase"/>
    <property type="match status" value="1"/>
</dbReference>
<keyword evidence="2 4" id="KW-0694">RNA-binding</keyword>
<dbReference type="Pfam" id="PF01479">
    <property type="entry name" value="S4"/>
    <property type="match status" value="1"/>
</dbReference>
<dbReference type="HOGENOM" id="CLU_024979_1_2_9"/>
<dbReference type="KEGG" id="pms:KNP414_02738"/>
<keyword evidence="3 5" id="KW-0413">Isomerase</keyword>
<dbReference type="InterPro" id="IPR000748">
    <property type="entry name" value="PsdUridine_synth_RsuA/RluB/E/F"/>
</dbReference>
<dbReference type="InterPro" id="IPR020094">
    <property type="entry name" value="TruA/RsuA/RluB/E/F_N"/>
</dbReference>
<dbReference type="Gene3D" id="3.30.70.1560">
    <property type="entry name" value="Alpha-L RNA-binding motif"/>
    <property type="match status" value="1"/>
</dbReference>
<dbReference type="InterPro" id="IPR002942">
    <property type="entry name" value="S4_RNA-bd"/>
</dbReference>
<dbReference type="PANTHER" id="PTHR47683">
    <property type="entry name" value="PSEUDOURIDINE SYNTHASE FAMILY PROTEIN-RELATED"/>
    <property type="match status" value="1"/>
</dbReference>
<dbReference type="FunFam" id="3.30.70.1560:FF:000001">
    <property type="entry name" value="Pseudouridine synthase"/>
    <property type="match status" value="1"/>
</dbReference>
<dbReference type="Gene3D" id="3.10.290.10">
    <property type="entry name" value="RNA-binding S4 domain"/>
    <property type="match status" value="1"/>
</dbReference>
<dbReference type="RefSeq" id="WP_013916460.1">
    <property type="nucleotide sequence ID" value="NC_015690.1"/>
</dbReference>
<dbReference type="GO" id="GO:0005829">
    <property type="term" value="C:cytosol"/>
    <property type="evidence" value="ECO:0007669"/>
    <property type="project" value="UniProtKB-ARBA"/>
</dbReference>
<dbReference type="AlphaFoldDB" id="F8F8F2"/>
<dbReference type="SUPFAM" id="SSF55174">
    <property type="entry name" value="Alpha-L RNA-binding motif"/>
    <property type="match status" value="1"/>
</dbReference>
<proteinExistence type="inferred from homology"/>
<dbReference type="InterPro" id="IPR020103">
    <property type="entry name" value="PsdUridine_synth_cat_dom_sf"/>
</dbReference>
<dbReference type="PROSITE" id="PS01149">
    <property type="entry name" value="PSI_RSU"/>
    <property type="match status" value="1"/>
</dbReference>
<evidence type="ECO:0000256" key="4">
    <source>
        <dbReference type="PROSITE-ProRule" id="PRU00182"/>
    </source>
</evidence>
<dbReference type="FunFam" id="3.10.290.10:FF:000003">
    <property type="entry name" value="Pseudouridine synthase"/>
    <property type="match status" value="1"/>
</dbReference>
<reference evidence="8 9" key="2">
    <citation type="journal article" date="2013" name="Genome Announc.">
        <title>Genome Sequence of Growth-Improving Paenibacillus mucilaginosus Strain KNP414.</title>
        <authorList>
            <person name="Lu J.J."/>
            <person name="Wang J.F."/>
            <person name="Hu X.F."/>
        </authorList>
    </citation>
    <scope>NUCLEOTIDE SEQUENCE [LARGE SCALE GENOMIC DNA]</scope>
    <source>
        <strain evidence="8 9">KNP414</strain>
    </source>
</reference>
<evidence type="ECO:0000256" key="3">
    <source>
        <dbReference type="ARBA" id="ARBA00023235"/>
    </source>
</evidence>
<dbReference type="PROSITE" id="PS50889">
    <property type="entry name" value="S4"/>
    <property type="match status" value="1"/>
</dbReference>
<dbReference type="InterPro" id="IPR050343">
    <property type="entry name" value="RsuA_PseudoU_synthase"/>
</dbReference>
<evidence type="ECO:0000256" key="2">
    <source>
        <dbReference type="ARBA" id="ARBA00022884"/>
    </source>
</evidence>
<feature type="compositionally biased region" description="Basic and acidic residues" evidence="6">
    <location>
        <begin position="244"/>
        <end position="259"/>
    </location>
</feature>
<dbReference type="Gene3D" id="3.30.70.580">
    <property type="entry name" value="Pseudouridine synthase I, catalytic domain, N-terminal subdomain"/>
    <property type="match status" value="1"/>
</dbReference>
<dbReference type="InterPro" id="IPR036986">
    <property type="entry name" value="S4_RNA-bd_sf"/>
</dbReference>
<dbReference type="PATRIC" id="fig|1036673.3.peg.2496"/>
<dbReference type="CDD" id="cd00165">
    <property type="entry name" value="S4"/>
    <property type="match status" value="1"/>
</dbReference>
<dbReference type="SUPFAM" id="SSF55120">
    <property type="entry name" value="Pseudouridine synthase"/>
    <property type="match status" value="1"/>
</dbReference>
<dbReference type="InterPro" id="IPR042092">
    <property type="entry name" value="PsdUridine_s_RsuA/RluB/E/F_cat"/>
</dbReference>
<dbReference type="Proteomes" id="UP000006620">
    <property type="component" value="Chromosome"/>
</dbReference>
<dbReference type="EMBL" id="CP002869">
    <property type="protein sequence ID" value="AEI41299.1"/>
    <property type="molecule type" value="Genomic_DNA"/>
</dbReference>
<dbReference type="GO" id="GO:0120159">
    <property type="term" value="F:rRNA pseudouridine synthase activity"/>
    <property type="evidence" value="ECO:0007669"/>
    <property type="project" value="UniProtKB-ARBA"/>
</dbReference>
<reference evidence="9" key="1">
    <citation type="submission" date="2011-06" db="EMBL/GenBank/DDBJ databases">
        <title>Complete genome sequence of Paenibacillus mucilaginosus KNP414.</title>
        <authorList>
            <person name="Wang J."/>
            <person name="Hu S."/>
            <person name="Hu X."/>
            <person name="Zhang B."/>
            <person name="Dong D."/>
            <person name="Zhang S."/>
            <person name="Zhao K."/>
            <person name="Wu D."/>
        </authorList>
    </citation>
    <scope>NUCLEOTIDE SEQUENCE [LARGE SCALE GENOMIC DNA]</scope>
    <source>
        <strain evidence="9">KNP414</strain>
    </source>
</reference>
<dbReference type="GO" id="GO:0000455">
    <property type="term" value="P:enzyme-directed rRNA pseudouridine synthesis"/>
    <property type="evidence" value="ECO:0007669"/>
    <property type="project" value="UniProtKB-ARBA"/>
</dbReference>
<comment type="similarity">
    <text evidence="1 5">Belongs to the pseudouridine synthase RsuA family.</text>
</comment>
<evidence type="ECO:0000256" key="6">
    <source>
        <dbReference type="SAM" id="MobiDB-lite"/>
    </source>
</evidence>
<dbReference type="PANTHER" id="PTHR47683:SF2">
    <property type="entry name" value="RNA-BINDING S4 DOMAIN-CONTAINING PROTEIN"/>
    <property type="match status" value="1"/>
</dbReference>
<feature type="region of interest" description="Disordered" evidence="6">
    <location>
        <begin position="239"/>
        <end position="259"/>
    </location>
</feature>
<dbReference type="FunFam" id="3.30.70.580:FF:000005">
    <property type="entry name" value="Pseudouridine synthase"/>
    <property type="match status" value="1"/>
</dbReference>
<dbReference type="SMART" id="SM00363">
    <property type="entry name" value="S4"/>
    <property type="match status" value="1"/>
</dbReference>
<dbReference type="InterPro" id="IPR018496">
    <property type="entry name" value="PsdUridine_synth_RsuA/RluB_CS"/>
</dbReference>
<sequence>MERLQKVLAEAGVASRRKCEELITAGRVQVNDEVVTTLGVKVNPALDKIKVDGKSIRRQTKVYVLFNKPKGVITSAQDPEGRKTVTEFFKDIKERIYPIGRLDYDTEGLLLLTNDGEFAHLLTHPKHHVPRTYLATVRGVPHGSQLEKLSQGIKLEDGMTAPAEVEYQDIDQDNNEAVIKITIYEGRNRQVRRMFDAIHHPVNKLKRVQFGPIQLTGVPRGRYRFLTQDEIEELRASALAAGSREGKKPRESHKIQKGE</sequence>
<evidence type="ECO:0000259" key="7">
    <source>
        <dbReference type="SMART" id="SM00363"/>
    </source>
</evidence>
<evidence type="ECO:0000256" key="1">
    <source>
        <dbReference type="ARBA" id="ARBA00008348"/>
    </source>
</evidence>
<feature type="domain" description="RNA-binding S4" evidence="7">
    <location>
        <begin position="2"/>
        <end position="70"/>
    </location>
</feature>